<dbReference type="OrthoDB" id="2152248at2759"/>
<dbReference type="PANTHER" id="PTHR47381">
    <property type="entry name" value="ALPHA/BETA-HYDROLASES SUPERFAMILY PROTEIN"/>
    <property type="match status" value="1"/>
</dbReference>
<dbReference type="InterPro" id="IPR029058">
    <property type="entry name" value="AB_hydrolase_fold"/>
</dbReference>
<accession>A0A0D2KG17</accession>
<dbReference type="PANTHER" id="PTHR47381:SF3">
    <property type="entry name" value="ALPHA_BETA-HYDROLASES SUPERFAMILY PROTEIN"/>
    <property type="match status" value="1"/>
</dbReference>
<gene>
    <name evidence="1" type="ORF">HYPSUDRAFT_209541</name>
</gene>
<protein>
    <recommendedName>
        <fullName evidence="3">Peptidase S9 prolyl oligopeptidase catalytic domain-containing protein</fullName>
    </recommendedName>
</protein>
<sequence length="284" mass="30750">MPVVKEIVNIGGIRTAVYKSADIHGPSVAVAFLLHGRTGSANDVDLLARTLVKTANSGSELNRNLYVVAFDHRNHGIRLLKAKDNNTWTETEPNERHGVDMYSIQVGTAKDISFLVDFLPAYLFPNNESEISAWGVVGISLGGHSTWIALSQDPRIQVGIPIIGCPDYLELIKRRAKTSNIAFAAPYLPASFIQYVKTFDPVSQNYSSEEDTNPFLGKKILVLSGEDDTLVPWVASERFVGGLVVGGSGVKKVVVQKGVGHACTPEMVAEAAQFLAKELCGNKV</sequence>
<keyword evidence="2" id="KW-1185">Reference proteome</keyword>
<dbReference type="EMBL" id="KN817741">
    <property type="protein sequence ID" value="KJA13442.1"/>
    <property type="molecule type" value="Genomic_DNA"/>
</dbReference>
<proteinExistence type="predicted"/>
<dbReference type="Proteomes" id="UP000054270">
    <property type="component" value="Unassembled WGS sequence"/>
</dbReference>
<dbReference type="OMA" id="APVTCLW"/>
<evidence type="ECO:0000313" key="2">
    <source>
        <dbReference type="Proteomes" id="UP000054270"/>
    </source>
</evidence>
<dbReference type="SUPFAM" id="SSF53474">
    <property type="entry name" value="alpha/beta-Hydrolases"/>
    <property type="match status" value="1"/>
</dbReference>
<dbReference type="Gene3D" id="3.40.50.1820">
    <property type="entry name" value="alpha/beta hydrolase"/>
    <property type="match status" value="1"/>
</dbReference>
<evidence type="ECO:0008006" key="3">
    <source>
        <dbReference type="Google" id="ProtNLM"/>
    </source>
</evidence>
<name>A0A0D2KG17_HYPSF</name>
<dbReference type="AlphaFoldDB" id="A0A0D2KG17"/>
<evidence type="ECO:0000313" key="1">
    <source>
        <dbReference type="EMBL" id="KJA13442.1"/>
    </source>
</evidence>
<dbReference type="STRING" id="945553.A0A0D2KG17"/>
<reference evidence="2" key="1">
    <citation type="submission" date="2014-04" db="EMBL/GenBank/DDBJ databases">
        <title>Evolutionary Origins and Diversification of the Mycorrhizal Mutualists.</title>
        <authorList>
            <consortium name="DOE Joint Genome Institute"/>
            <consortium name="Mycorrhizal Genomics Consortium"/>
            <person name="Kohler A."/>
            <person name="Kuo A."/>
            <person name="Nagy L.G."/>
            <person name="Floudas D."/>
            <person name="Copeland A."/>
            <person name="Barry K.W."/>
            <person name="Cichocki N."/>
            <person name="Veneault-Fourrey C."/>
            <person name="LaButti K."/>
            <person name="Lindquist E.A."/>
            <person name="Lipzen A."/>
            <person name="Lundell T."/>
            <person name="Morin E."/>
            <person name="Murat C."/>
            <person name="Riley R."/>
            <person name="Ohm R."/>
            <person name="Sun H."/>
            <person name="Tunlid A."/>
            <person name="Henrissat B."/>
            <person name="Grigoriev I.V."/>
            <person name="Hibbett D.S."/>
            <person name="Martin F."/>
        </authorList>
    </citation>
    <scope>NUCLEOTIDE SEQUENCE [LARGE SCALE GENOMIC DNA]</scope>
    <source>
        <strain evidence="2">FD-334 SS-4</strain>
    </source>
</reference>
<organism evidence="1 2">
    <name type="scientific">Hypholoma sublateritium (strain FD-334 SS-4)</name>
    <dbReference type="NCBI Taxonomy" id="945553"/>
    <lineage>
        <taxon>Eukaryota</taxon>
        <taxon>Fungi</taxon>
        <taxon>Dikarya</taxon>
        <taxon>Basidiomycota</taxon>
        <taxon>Agaricomycotina</taxon>
        <taxon>Agaricomycetes</taxon>
        <taxon>Agaricomycetidae</taxon>
        <taxon>Agaricales</taxon>
        <taxon>Agaricineae</taxon>
        <taxon>Strophariaceae</taxon>
        <taxon>Hypholoma</taxon>
    </lineage>
</organism>